<evidence type="ECO:0000313" key="2">
    <source>
        <dbReference type="Proteomes" id="UP000268233"/>
    </source>
</evidence>
<evidence type="ECO:0000313" key="1">
    <source>
        <dbReference type="EMBL" id="RKS75927.1"/>
    </source>
</evidence>
<dbReference type="EMBL" id="RBWW01000003">
    <property type="protein sequence ID" value="RKS75927.1"/>
    <property type="molecule type" value="Genomic_DNA"/>
</dbReference>
<accession>A0A495QR27</accession>
<organism evidence="1 2">
    <name type="scientific">Haloarcula quadrata</name>
    <dbReference type="NCBI Taxonomy" id="182779"/>
    <lineage>
        <taxon>Archaea</taxon>
        <taxon>Methanobacteriati</taxon>
        <taxon>Methanobacteriota</taxon>
        <taxon>Stenosarchaea group</taxon>
        <taxon>Halobacteria</taxon>
        <taxon>Halobacteriales</taxon>
        <taxon>Haloarculaceae</taxon>
        <taxon>Haloarcula</taxon>
    </lineage>
</organism>
<dbReference type="AlphaFoldDB" id="A0A495QR27"/>
<reference evidence="1 2" key="1">
    <citation type="submission" date="2018-10" db="EMBL/GenBank/DDBJ databases">
        <title>Genomic Encyclopedia of Archaeal and Bacterial Type Strains, Phase II (KMG-II): from individual species to whole genera.</title>
        <authorList>
            <person name="Goeker M."/>
        </authorList>
    </citation>
    <scope>NUCLEOTIDE SEQUENCE [LARGE SCALE GENOMIC DNA]</scope>
    <source>
        <strain evidence="1 2">DSM 11927</strain>
    </source>
</reference>
<proteinExistence type="predicted"/>
<evidence type="ECO:0008006" key="3">
    <source>
        <dbReference type="Google" id="ProtNLM"/>
    </source>
</evidence>
<dbReference type="Proteomes" id="UP000268233">
    <property type="component" value="Unassembled WGS sequence"/>
</dbReference>
<comment type="caution">
    <text evidence="1">The sequence shown here is derived from an EMBL/GenBank/DDBJ whole genome shotgun (WGS) entry which is preliminary data.</text>
</comment>
<protein>
    <recommendedName>
        <fullName evidence="3">Rubrerythrin-like domain-containing protein</fullName>
    </recommendedName>
</protein>
<sequence length="47" mass="5544">MLQNLRAAVSESQREVRYECRRCGCMIDTSRERCPKCYSTEIASYHL</sequence>
<name>A0A495QR27_9EURY</name>
<gene>
    <name evidence="1" type="ORF">BDK61_4546</name>
</gene>
<keyword evidence="2" id="KW-1185">Reference proteome</keyword>